<evidence type="ECO:0000256" key="1">
    <source>
        <dbReference type="SAM" id="MobiDB-lite"/>
    </source>
</evidence>
<proteinExistence type="predicted"/>
<sequence length="438" mass="48701">MEKEKDRLKILKPTTPLLSQSTDAVNGEPNTTGARPSPDNCRYGTHKTRIFKIQQNLDTHTAHLQSSMLQLPTTDNYIVYPGSGTDFSPLLSELTLAKEAPALLQSLYTYWTRSELLMCDNSEQVAAFFYKLKPGYVLYDKNTGIYCSEPAYKQGWIESGFDRVIVMEVLREKQQLLAGKETDVVKMVLKVEQQGMAGYAKAIYVNCDFNDLAAWFEAGSPRQTHIINSTISGFFLIGMPNGQEFLRPKLLKKARFVVADLPPRHFPDFLPLPVRLSYLGRQDRSYTAGLGAAIYLHKDEFGGIPVPVRGAFWLVPGLFAARDCSAEKESPAMAPPRVQEINTEQTPLDEPGLQALLDEIDRKHKEGSGPLLLTETGSTEKLTTTIGTWLVRRGVVSGQQVSDHIQKAATACGADPTVAEYPKDEKTSALLRSWIRGK</sequence>
<protein>
    <submittedName>
        <fullName evidence="2">Uncharacterized protein</fullName>
    </submittedName>
</protein>
<dbReference type="AlphaFoldDB" id="A0A345UI34"/>
<feature type="region of interest" description="Disordered" evidence="1">
    <location>
        <begin position="1"/>
        <end position="39"/>
    </location>
</feature>
<evidence type="ECO:0000313" key="2">
    <source>
        <dbReference type="EMBL" id="AXJ00136.1"/>
    </source>
</evidence>
<evidence type="ECO:0000313" key="3">
    <source>
        <dbReference type="Proteomes" id="UP000254808"/>
    </source>
</evidence>
<organism evidence="2 3">
    <name type="scientific">Cyclonatronum proteinivorum</name>
    <dbReference type="NCBI Taxonomy" id="1457365"/>
    <lineage>
        <taxon>Bacteria</taxon>
        <taxon>Pseudomonadati</taxon>
        <taxon>Balneolota</taxon>
        <taxon>Balneolia</taxon>
        <taxon>Balneolales</taxon>
        <taxon>Cyclonatronaceae</taxon>
        <taxon>Cyclonatronum</taxon>
    </lineage>
</organism>
<reference evidence="2 3" key="1">
    <citation type="submission" date="2018-03" db="EMBL/GenBank/DDBJ databases">
        <title>Phenotypic and genomic properties of Cyclonatronum proteinivorum gen. nov., sp. nov., a haloalkaliphilic bacteroidete from soda lakes possessing Na+-translocating rhodopsin.</title>
        <authorList>
            <person name="Toshchakov S.V."/>
            <person name="Korzhenkov A."/>
            <person name="Samarov N.I."/>
            <person name="Kublanov I.V."/>
            <person name="Muntyan M.S."/>
            <person name="Sorokin D.Y."/>
        </authorList>
    </citation>
    <scope>NUCLEOTIDE SEQUENCE [LARGE SCALE GENOMIC DNA]</scope>
    <source>
        <strain evidence="2 3">Omega</strain>
    </source>
</reference>
<gene>
    <name evidence="2" type="ORF">CYPRO_0859</name>
</gene>
<accession>A0A345UI34</accession>
<dbReference type="KEGG" id="cprv:CYPRO_0859"/>
<dbReference type="Proteomes" id="UP000254808">
    <property type="component" value="Chromosome"/>
</dbReference>
<keyword evidence="3" id="KW-1185">Reference proteome</keyword>
<feature type="compositionally biased region" description="Polar residues" evidence="1">
    <location>
        <begin position="16"/>
        <end position="34"/>
    </location>
</feature>
<dbReference type="RefSeq" id="WP_124245515.1">
    <property type="nucleotide sequence ID" value="NZ_CP027806.1"/>
</dbReference>
<name>A0A345UI34_9BACT</name>
<dbReference type="EMBL" id="CP027806">
    <property type="protein sequence ID" value="AXJ00136.1"/>
    <property type="molecule type" value="Genomic_DNA"/>
</dbReference>